<feature type="compositionally biased region" description="Pro residues" evidence="6">
    <location>
        <begin position="510"/>
        <end position="527"/>
    </location>
</feature>
<comment type="caution">
    <text evidence="4">Lacks conserved residue(s) required for the propagation of feature annotation.</text>
</comment>
<sequence>MKQSILFFLLSNLAVSSAQWRCGQDFGGATCAEGGFPTYCCSSAGWCGTGDAYCGAGCQSGPCSGGGPTPTPPPVDPPTPPPVDPPSPPPPSPGGNYNYCGSSWLNANSQCGQSCYGGTNAECSSGLCYADATACPQVFDGPTPPPAPTPNPTPPVPTTPAPSPTTAVARHDSRLVAYLGNWQSCPSEAQVAPYTHIVIAFAVSYSWAAGQNNCDAQCNIAAPLICNNAPNAALVQQWQAAGKKVILSFGGAGMGGSWSGDVNNCWDYCFGKEEQVASQLVQIVKDNNFDGVDIDYEYCYDVAGGAHGGCGQVTSDYTDEKAQNFLSVLTSQLRQKLDEASTTKTYELTHVPMDSDLVPSSKYYQLLKAQHWNIDFVMPQYYNSITRPAQDGFAGSGTGQVSAASIYTDIANDLFPGQPDKIVFGFCISDCSGTGSNANGMQAANVMEGIKSYNNGEFACNGGAFFWVMEHDTGNSFSDPVSAVLETTSGCIDAGPSPTPNPTPATSQPTPNPTPNPTPATPQPTSPPTTGTPTNDPTPLPTSSPTTSSPTPFVATVAKYVCTKNEPLPLQSALMAQLQVEIVQPKVKRIVVEREERCAGGMKNVLVHQDLLPHL</sequence>
<proteinExistence type="predicted"/>
<dbReference type="InterPro" id="IPR017853">
    <property type="entry name" value="GH"/>
</dbReference>
<reference evidence="10" key="1">
    <citation type="submission" date="2023-06" db="EMBL/GenBank/DDBJ databases">
        <title>Survivors Of The Sea: Transcriptome response of Skeletonema marinoi to long-term dormancy.</title>
        <authorList>
            <person name="Pinder M.I.M."/>
            <person name="Kourtchenko O."/>
            <person name="Robertson E.K."/>
            <person name="Larsson T."/>
            <person name="Maumus F."/>
            <person name="Osuna-Cruz C.M."/>
            <person name="Vancaester E."/>
            <person name="Stenow R."/>
            <person name="Vandepoele K."/>
            <person name="Ploug H."/>
            <person name="Bruchert V."/>
            <person name="Godhe A."/>
            <person name="Topel M."/>
        </authorList>
    </citation>
    <scope>NUCLEOTIDE SEQUENCE</scope>
    <source>
        <strain evidence="10">R05AC</strain>
    </source>
</reference>
<protein>
    <submittedName>
        <fullName evidence="10">Glycosyl hydrolase family 18 protein</fullName>
    </submittedName>
</protein>
<dbReference type="GO" id="GO:0005975">
    <property type="term" value="P:carbohydrate metabolic process"/>
    <property type="evidence" value="ECO:0007669"/>
    <property type="project" value="InterPro"/>
</dbReference>
<feature type="region of interest" description="Disordered" evidence="6">
    <location>
        <begin position="65"/>
        <end position="92"/>
    </location>
</feature>
<dbReference type="SUPFAM" id="SSF57016">
    <property type="entry name" value="Plant lectins/antimicrobial peptides"/>
    <property type="match status" value="1"/>
</dbReference>
<keyword evidence="7" id="KW-0732">Signal</keyword>
<feature type="region of interest" description="Disordered" evidence="6">
    <location>
        <begin position="488"/>
        <end position="551"/>
    </location>
</feature>
<dbReference type="PANTHER" id="PTHR33472:SF28">
    <property type="entry name" value="BROMO AND FHA DOMAIN-CONTAINING PROTEIN DDB_G0267958"/>
    <property type="match status" value="1"/>
</dbReference>
<feature type="compositionally biased region" description="Pro residues" evidence="6">
    <location>
        <begin position="142"/>
        <end position="163"/>
    </location>
</feature>
<dbReference type="PROSITE" id="PS50941">
    <property type="entry name" value="CHIT_BIND_I_2"/>
    <property type="match status" value="1"/>
</dbReference>
<dbReference type="SUPFAM" id="SSF51445">
    <property type="entry name" value="(Trans)glycosidases"/>
    <property type="match status" value="1"/>
</dbReference>
<gene>
    <name evidence="10" type="ORF">QTG54_016880</name>
</gene>
<evidence type="ECO:0000256" key="6">
    <source>
        <dbReference type="SAM" id="MobiDB-lite"/>
    </source>
</evidence>
<keyword evidence="2 5" id="KW-0378">Hydrolase</keyword>
<dbReference type="InterPro" id="IPR011583">
    <property type="entry name" value="Chitinase_II/V-like_cat"/>
</dbReference>
<comment type="caution">
    <text evidence="10">The sequence shown here is derived from an EMBL/GenBank/DDBJ whole genome shotgun (WGS) entry which is preliminary data.</text>
</comment>
<dbReference type="Gene3D" id="3.30.60.10">
    <property type="entry name" value="Endochitinase-like"/>
    <property type="match status" value="1"/>
</dbReference>
<evidence type="ECO:0000256" key="1">
    <source>
        <dbReference type="ARBA" id="ARBA00022669"/>
    </source>
</evidence>
<dbReference type="PROSITE" id="PS01095">
    <property type="entry name" value="GH18_1"/>
    <property type="match status" value="1"/>
</dbReference>
<dbReference type="InterPro" id="IPR001579">
    <property type="entry name" value="Glyco_hydro_18_chit_AS"/>
</dbReference>
<dbReference type="Pfam" id="PF00187">
    <property type="entry name" value="Chitin_bind_1"/>
    <property type="match status" value="1"/>
</dbReference>
<feature type="region of interest" description="Disordered" evidence="6">
    <location>
        <begin position="140"/>
        <end position="167"/>
    </location>
</feature>
<dbReference type="InterPro" id="IPR036861">
    <property type="entry name" value="Endochitinase-like_sf"/>
</dbReference>
<evidence type="ECO:0000256" key="7">
    <source>
        <dbReference type="SAM" id="SignalP"/>
    </source>
</evidence>
<organism evidence="10 11">
    <name type="scientific">Skeletonema marinoi</name>
    <dbReference type="NCBI Taxonomy" id="267567"/>
    <lineage>
        <taxon>Eukaryota</taxon>
        <taxon>Sar</taxon>
        <taxon>Stramenopiles</taxon>
        <taxon>Ochrophyta</taxon>
        <taxon>Bacillariophyta</taxon>
        <taxon>Coscinodiscophyceae</taxon>
        <taxon>Thalassiosirophycidae</taxon>
        <taxon>Thalassiosirales</taxon>
        <taxon>Skeletonemataceae</taxon>
        <taxon>Skeletonema</taxon>
        <taxon>Skeletonema marinoi-dohrnii complex</taxon>
    </lineage>
</organism>
<dbReference type="Pfam" id="PF00704">
    <property type="entry name" value="Glyco_hydro_18"/>
    <property type="match status" value="1"/>
</dbReference>
<feature type="disulfide bond" evidence="4">
    <location>
        <begin position="40"/>
        <end position="54"/>
    </location>
</feature>
<keyword evidence="3 5" id="KW-0326">Glycosidase</keyword>
<evidence type="ECO:0000256" key="2">
    <source>
        <dbReference type="ARBA" id="ARBA00022801"/>
    </source>
</evidence>
<feature type="chain" id="PRO_5042131369" evidence="7">
    <location>
        <begin position="19"/>
        <end position="615"/>
    </location>
</feature>
<dbReference type="InterPro" id="IPR001002">
    <property type="entry name" value="Chitin-bd_1"/>
</dbReference>
<dbReference type="SMART" id="SM00270">
    <property type="entry name" value="ChtBD1"/>
    <property type="match status" value="1"/>
</dbReference>
<evidence type="ECO:0000256" key="4">
    <source>
        <dbReference type="PROSITE-ProRule" id="PRU00261"/>
    </source>
</evidence>
<dbReference type="SMART" id="SM00636">
    <property type="entry name" value="Glyco_18"/>
    <property type="match status" value="1"/>
</dbReference>
<evidence type="ECO:0000256" key="3">
    <source>
        <dbReference type="ARBA" id="ARBA00023295"/>
    </source>
</evidence>
<dbReference type="Proteomes" id="UP001224775">
    <property type="component" value="Unassembled WGS sequence"/>
</dbReference>
<evidence type="ECO:0000313" key="11">
    <source>
        <dbReference type="Proteomes" id="UP001224775"/>
    </source>
</evidence>
<accession>A0AAD8XRH7</accession>
<feature type="signal peptide" evidence="7">
    <location>
        <begin position="1"/>
        <end position="18"/>
    </location>
</feature>
<dbReference type="CDD" id="cd00035">
    <property type="entry name" value="ChtBD1"/>
    <property type="match status" value="1"/>
</dbReference>
<evidence type="ECO:0000259" key="8">
    <source>
        <dbReference type="PROSITE" id="PS50941"/>
    </source>
</evidence>
<keyword evidence="1 4" id="KW-0147">Chitin-binding</keyword>
<feature type="compositionally biased region" description="Pro residues" evidence="6">
    <location>
        <begin position="69"/>
        <end position="92"/>
    </location>
</feature>
<keyword evidence="4" id="KW-1015">Disulfide bond</keyword>
<name>A0AAD8XRH7_9STRA</name>
<evidence type="ECO:0000256" key="5">
    <source>
        <dbReference type="RuleBase" id="RU000489"/>
    </source>
</evidence>
<dbReference type="AlphaFoldDB" id="A0AAD8XRH7"/>
<dbReference type="GO" id="GO:0004553">
    <property type="term" value="F:hydrolase activity, hydrolyzing O-glycosyl compounds"/>
    <property type="evidence" value="ECO:0007669"/>
    <property type="project" value="InterPro"/>
</dbReference>
<dbReference type="Gene3D" id="3.20.20.80">
    <property type="entry name" value="Glycosidases"/>
    <property type="match status" value="1"/>
</dbReference>
<feature type="domain" description="Chitin-binding type-1" evidence="8">
    <location>
        <begin position="19"/>
        <end position="65"/>
    </location>
</feature>
<dbReference type="EMBL" id="JATAAI010000066">
    <property type="protein sequence ID" value="KAK1732486.1"/>
    <property type="molecule type" value="Genomic_DNA"/>
</dbReference>
<evidence type="ECO:0000259" key="9">
    <source>
        <dbReference type="PROSITE" id="PS51910"/>
    </source>
</evidence>
<keyword evidence="11" id="KW-1185">Reference proteome</keyword>
<dbReference type="PANTHER" id="PTHR33472">
    <property type="entry name" value="OS01G0106600 PROTEIN"/>
    <property type="match status" value="1"/>
</dbReference>
<dbReference type="PROSITE" id="PS51910">
    <property type="entry name" value="GH18_2"/>
    <property type="match status" value="1"/>
</dbReference>
<evidence type="ECO:0000313" key="10">
    <source>
        <dbReference type="EMBL" id="KAK1732486.1"/>
    </source>
</evidence>
<feature type="domain" description="GH18" evidence="9">
    <location>
        <begin position="173"/>
        <end position="488"/>
    </location>
</feature>
<dbReference type="InterPro" id="IPR001223">
    <property type="entry name" value="Glyco_hydro18_cat"/>
</dbReference>
<dbReference type="GO" id="GO:0008061">
    <property type="term" value="F:chitin binding"/>
    <property type="evidence" value="ECO:0007669"/>
    <property type="project" value="UniProtKB-UniRule"/>
</dbReference>